<feature type="transmembrane region" description="Helical" evidence="6">
    <location>
        <begin position="77"/>
        <end position="101"/>
    </location>
</feature>
<feature type="transmembrane region" description="Helical" evidence="6">
    <location>
        <begin position="107"/>
        <end position="126"/>
    </location>
</feature>
<feature type="transmembrane region" description="Helical" evidence="6">
    <location>
        <begin position="311"/>
        <end position="328"/>
    </location>
</feature>
<evidence type="ECO:0000259" key="7">
    <source>
        <dbReference type="Pfam" id="PF00892"/>
    </source>
</evidence>
<dbReference type="EMBL" id="JASCZI010121002">
    <property type="protein sequence ID" value="MED6158782.1"/>
    <property type="molecule type" value="Genomic_DNA"/>
</dbReference>
<feature type="transmembrane region" description="Helical" evidence="6">
    <location>
        <begin position="252"/>
        <end position="273"/>
    </location>
</feature>
<evidence type="ECO:0000256" key="2">
    <source>
        <dbReference type="ARBA" id="ARBA00007635"/>
    </source>
</evidence>
<evidence type="ECO:0000256" key="3">
    <source>
        <dbReference type="ARBA" id="ARBA00022692"/>
    </source>
</evidence>
<feature type="domain" description="EamA" evidence="7">
    <location>
        <begin position="14"/>
        <end position="144"/>
    </location>
</feature>
<dbReference type="Proteomes" id="UP001341840">
    <property type="component" value="Unassembled WGS sequence"/>
</dbReference>
<evidence type="ECO:0000256" key="5">
    <source>
        <dbReference type="ARBA" id="ARBA00023136"/>
    </source>
</evidence>
<feature type="transmembrane region" description="Helical" evidence="6">
    <location>
        <begin position="15"/>
        <end position="32"/>
    </location>
</feature>
<dbReference type="InterPro" id="IPR037185">
    <property type="entry name" value="EmrE-like"/>
</dbReference>
<feature type="transmembrane region" description="Helical" evidence="6">
    <location>
        <begin position="138"/>
        <end position="158"/>
    </location>
</feature>
<reference evidence="8 9" key="1">
    <citation type="journal article" date="2023" name="Plants (Basel)">
        <title>Bridging the Gap: Combining Genomics and Transcriptomics Approaches to Understand Stylosanthes scabra, an Orphan Legume from the Brazilian Caatinga.</title>
        <authorList>
            <person name="Ferreira-Neto J.R.C."/>
            <person name="da Silva M.D."/>
            <person name="Binneck E."/>
            <person name="de Melo N.F."/>
            <person name="da Silva R.H."/>
            <person name="de Melo A.L.T.M."/>
            <person name="Pandolfi V."/>
            <person name="Bustamante F.O."/>
            <person name="Brasileiro-Vidal A.C."/>
            <person name="Benko-Iseppon A.M."/>
        </authorList>
    </citation>
    <scope>NUCLEOTIDE SEQUENCE [LARGE SCALE GENOMIC DNA]</scope>
    <source>
        <tissue evidence="8">Leaves</tissue>
    </source>
</reference>
<feature type="transmembrane region" description="Helical" evidence="6">
    <location>
        <begin position="285"/>
        <end position="305"/>
    </location>
</feature>
<feature type="domain" description="EamA" evidence="7">
    <location>
        <begin position="190"/>
        <end position="328"/>
    </location>
</feature>
<protein>
    <recommendedName>
        <fullName evidence="6">WAT1-related protein</fullName>
    </recommendedName>
</protein>
<organism evidence="8 9">
    <name type="scientific">Stylosanthes scabra</name>
    <dbReference type="NCBI Taxonomy" id="79078"/>
    <lineage>
        <taxon>Eukaryota</taxon>
        <taxon>Viridiplantae</taxon>
        <taxon>Streptophyta</taxon>
        <taxon>Embryophyta</taxon>
        <taxon>Tracheophyta</taxon>
        <taxon>Spermatophyta</taxon>
        <taxon>Magnoliopsida</taxon>
        <taxon>eudicotyledons</taxon>
        <taxon>Gunneridae</taxon>
        <taxon>Pentapetalae</taxon>
        <taxon>rosids</taxon>
        <taxon>fabids</taxon>
        <taxon>Fabales</taxon>
        <taxon>Fabaceae</taxon>
        <taxon>Papilionoideae</taxon>
        <taxon>50 kb inversion clade</taxon>
        <taxon>dalbergioids sensu lato</taxon>
        <taxon>Dalbergieae</taxon>
        <taxon>Pterocarpus clade</taxon>
        <taxon>Stylosanthes</taxon>
    </lineage>
</organism>
<feature type="transmembrane region" description="Helical" evidence="6">
    <location>
        <begin position="188"/>
        <end position="208"/>
    </location>
</feature>
<evidence type="ECO:0000313" key="8">
    <source>
        <dbReference type="EMBL" id="MED6158782.1"/>
    </source>
</evidence>
<keyword evidence="3 6" id="KW-0812">Transmembrane</keyword>
<dbReference type="PANTHER" id="PTHR31218">
    <property type="entry name" value="WAT1-RELATED PROTEIN"/>
    <property type="match status" value="1"/>
</dbReference>
<dbReference type="InterPro" id="IPR000620">
    <property type="entry name" value="EamA_dom"/>
</dbReference>
<proteinExistence type="inferred from homology"/>
<sequence>MMKGISNKNNNNKKAYMAVILIQSIYAVMFLLSKAAFDNGINNFIFVFYRQALATVFLAPFAFFLERKTAPPLSFLTMCKIFFLSLFGITGSLDVYGIALIYTSPTLASATTNCLPAITFFLALLLRIEVLKVKTAAGGAKMVGVVACLCGAATLAFYKGPHFQLSGYHQLVHQSHHQQQPSSSSSSWIKGCFLMLLSNFLFGIWLVLQGFVVKGYPSKLRLTTLQCLCSSIQSFCIAYGLERNTEQWKLSWNVSLIAVLYCGIMVTGVTYYIQTWVIEKKGPVFLAMSTPLAFIITLLSSAILLRQILTLGSILGGLLLVIGLYSVLWGKTREEMPKVTDDLDLELGSEANHPPPQSQSP</sequence>
<keyword evidence="5 6" id="KW-0472">Membrane</keyword>
<comment type="similarity">
    <text evidence="2 6">Belongs to the drug/metabolite transporter (DMT) superfamily. Plant drug/metabolite exporter (P-DME) (TC 2.A.7.4) family.</text>
</comment>
<accession>A0ABU6UC02</accession>
<dbReference type="SUPFAM" id="SSF103481">
    <property type="entry name" value="Multidrug resistance efflux transporter EmrE"/>
    <property type="match status" value="2"/>
</dbReference>
<evidence type="ECO:0000256" key="4">
    <source>
        <dbReference type="ARBA" id="ARBA00022989"/>
    </source>
</evidence>
<evidence type="ECO:0000256" key="1">
    <source>
        <dbReference type="ARBA" id="ARBA00004141"/>
    </source>
</evidence>
<keyword evidence="9" id="KW-1185">Reference proteome</keyword>
<name>A0ABU6UC02_9FABA</name>
<comment type="subcellular location">
    <subcellularLocation>
        <location evidence="1 6">Membrane</location>
        <topology evidence="1 6">Multi-pass membrane protein</topology>
    </subcellularLocation>
</comment>
<evidence type="ECO:0000313" key="9">
    <source>
        <dbReference type="Proteomes" id="UP001341840"/>
    </source>
</evidence>
<comment type="caution">
    <text evidence="8">The sequence shown here is derived from an EMBL/GenBank/DDBJ whole genome shotgun (WGS) entry which is preliminary data.</text>
</comment>
<evidence type="ECO:0000256" key="6">
    <source>
        <dbReference type="RuleBase" id="RU363077"/>
    </source>
</evidence>
<dbReference type="InterPro" id="IPR030184">
    <property type="entry name" value="WAT1-related"/>
</dbReference>
<dbReference type="Pfam" id="PF00892">
    <property type="entry name" value="EamA"/>
    <property type="match status" value="2"/>
</dbReference>
<keyword evidence="4 6" id="KW-1133">Transmembrane helix</keyword>
<feature type="transmembrane region" description="Helical" evidence="6">
    <location>
        <begin position="44"/>
        <end position="65"/>
    </location>
</feature>
<gene>
    <name evidence="8" type="ORF">PIB30_035890</name>
</gene>